<sequence>KLLSRFSRKTVPVPGNSVSSEMKEKREIASLLEKTQLRGCLPRLREHVLVCCNSATRLSAQTSRTCIGLLLFIADAVVVLRWDDLIKL</sequence>
<gene>
    <name evidence="1" type="ORF">H0E87_006146</name>
</gene>
<keyword evidence="2" id="KW-1185">Reference proteome</keyword>
<reference evidence="1" key="1">
    <citation type="journal article" date="2021" name="J. Hered.">
        <title>Genome Assembly of Salicaceae Populus deltoides (Eastern Cottonwood) I-69 Based on Nanopore Sequencing and Hi-C Technologies.</title>
        <authorList>
            <person name="Bai S."/>
            <person name="Wu H."/>
            <person name="Zhang J."/>
            <person name="Pan Z."/>
            <person name="Zhao W."/>
            <person name="Li Z."/>
            <person name="Tong C."/>
        </authorList>
    </citation>
    <scope>NUCLEOTIDE SEQUENCE</scope>
    <source>
        <tissue evidence="1">Leaf</tissue>
    </source>
</reference>
<accession>A0A8T2Z553</accession>
<evidence type="ECO:0000313" key="2">
    <source>
        <dbReference type="Proteomes" id="UP000807159"/>
    </source>
</evidence>
<dbReference type="EMBL" id="JACEGQ020000003">
    <property type="protein sequence ID" value="KAH8512734.1"/>
    <property type="molecule type" value="Genomic_DNA"/>
</dbReference>
<dbReference type="AlphaFoldDB" id="A0A8T2Z553"/>
<evidence type="ECO:0000313" key="1">
    <source>
        <dbReference type="EMBL" id="KAH8512734.1"/>
    </source>
</evidence>
<comment type="caution">
    <text evidence="1">The sequence shown here is derived from an EMBL/GenBank/DDBJ whole genome shotgun (WGS) entry which is preliminary data.</text>
</comment>
<proteinExistence type="predicted"/>
<dbReference type="Proteomes" id="UP000807159">
    <property type="component" value="Chromosome 3"/>
</dbReference>
<name>A0A8T2Z553_POPDE</name>
<feature type="non-terminal residue" evidence="1">
    <location>
        <position position="1"/>
    </location>
</feature>
<protein>
    <submittedName>
        <fullName evidence="1">Uncharacterized protein</fullName>
    </submittedName>
</protein>
<organism evidence="1 2">
    <name type="scientific">Populus deltoides</name>
    <name type="common">Eastern poplar</name>
    <name type="synonym">Eastern cottonwood</name>
    <dbReference type="NCBI Taxonomy" id="3696"/>
    <lineage>
        <taxon>Eukaryota</taxon>
        <taxon>Viridiplantae</taxon>
        <taxon>Streptophyta</taxon>
        <taxon>Embryophyta</taxon>
        <taxon>Tracheophyta</taxon>
        <taxon>Spermatophyta</taxon>
        <taxon>Magnoliopsida</taxon>
        <taxon>eudicotyledons</taxon>
        <taxon>Gunneridae</taxon>
        <taxon>Pentapetalae</taxon>
        <taxon>rosids</taxon>
        <taxon>fabids</taxon>
        <taxon>Malpighiales</taxon>
        <taxon>Salicaceae</taxon>
        <taxon>Saliceae</taxon>
        <taxon>Populus</taxon>
    </lineage>
</organism>